<dbReference type="EMBL" id="CP089983">
    <property type="protein sequence ID" value="WXB05163.1"/>
    <property type="molecule type" value="Genomic_DNA"/>
</dbReference>
<keyword evidence="12" id="KW-1185">Reference proteome</keyword>
<dbReference type="SUPFAM" id="SSF49998">
    <property type="entry name" value="Amine oxidase catalytic domain"/>
    <property type="match status" value="1"/>
</dbReference>
<organism evidence="11 12">
    <name type="scientific">Pendulispora rubella</name>
    <dbReference type="NCBI Taxonomy" id="2741070"/>
    <lineage>
        <taxon>Bacteria</taxon>
        <taxon>Pseudomonadati</taxon>
        <taxon>Myxococcota</taxon>
        <taxon>Myxococcia</taxon>
        <taxon>Myxococcales</taxon>
        <taxon>Sorangiineae</taxon>
        <taxon>Pendulisporaceae</taxon>
        <taxon>Pendulispora</taxon>
    </lineage>
</organism>
<dbReference type="PANTHER" id="PTHR10638">
    <property type="entry name" value="COPPER AMINE OXIDASE"/>
    <property type="match status" value="1"/>
</dbReference>
<evidence type="ECO:0000259" key="9">
    <source>
        <dbReference type="Pfam" id="PF02728"/>
    </source>
</evidence>
<keyword evidence="3 6" id="KW-0801">TPQ</keyword>
<keyword evidence="4 6" id="KW-0560">Oxidoreductase</keyword>
<evidence type="ECO:0000313" key="12">
    <source>
        <dbReference type="Proteomes" id="UP001374803"/>
    </source>
</evidence>
<evidence type="ECO:0000256" key="1">
    <source>
        <dbReference type="ARBA" id="ARBA00007983"/>
    </source>
</evidence>
<dbReference type="SUPFAM" id="SSF54416">
    <property type="entry name" value="Amine oxidase N-terminal region"/>
    <property type="match status" value="2"/>
</dbReference>
<dbReference type="Pfam" id="PF21994">
    <property type="entry name" value="AGAO-like_N2"/>
    <property type="match status" value="1"/>
</dbReference>
<dbReference type="Pfam" id="PF01179">
    <property type="entry name" value="Cu_amine_oxid"/>
    <property type="match status" value="1"/>
</dbReference>
<evidence type="ECO:0000256" key="6">
    <source>
        <dbReference type="RuleBase" id="RU000672"/>
    </source>
</evidence>
<accession>A0ABZ2L2T2</accession>
<dbReference type="InterPro" id="IPR000269">
    <property type="entry name" value="Cu_amine_oxidase"/>
</dbReference>
<evidence type="ECO:0000259" key="10">
    <source>
        <dbReference type="Pfam" id="PF21994"/>
    </source>
</evidence>
<feature type="domain" description="AGAO-like N2" evidence="10">
    <location>
        <begin position="56"/>
        <end position="125"/>
    </location>
</feature>
<dbReference type="GO" id="GO:0008131">
    <property type="term" value="F:primary methylamine oxidase activity"/>
    <property type="evidence" value="ECO:0007669"/>
    <property type="project" value="UniProtKB-EC"/>
</dbReference>
<evidence type="ECO:0000259" key="8">
    <source>
        <dbReference type="Pfam" id="PF01179"/>
    </source>
</evidence>
<dbReference type="Pfam" id="PF02728">
    <property type="entry name" value="Cu_amine_oxidN3"/>
    <property type="match status" value="1"/>
</dbReference>
<dbReference type="Gene3D" id="3.10.450.40">
    <property type="match status" value="2"/>
</dbReference>
<evidence type="ECO:0000256" key="4">
    <source>
        <dbReference type="ARBA" id="ARBA00023002"/>
    </source>
</evidence>
<dbReference type="EC" id="1.4.3.-" evidence="6"/>
<dbReference type="InterPro" id="IPR036460">
    <property type="entry name" value="Cu_amine_oxidase_C_sf"/>
</dbReference>
<gene>
    <name evidence="11" type="ORF">LVJ94_50745</name>
</gene>
<feature type="domain" description="Copper amine oxidase catalytic" evidence="8">
    <location>
        <begin position="267"/>
        <end position="666"/>
    </location>
</feature>
<evidence type="ECO:0000256" key="3">
    <source>
        <dbReference type="ARBA" id="ARBA00022772"/>
    </source>
</evidence>
<comment type="cofactor">
    <cofactor evidence="6">
        <name>Cu cation</name>
        <dbReference type="ChEBI" id="CHEBI:23378"/>
    </cofactor>
    <text evidence="6">Contains 1 topaquinone per subunit.</text>
</comment>
<keyword evidence="2 6" id="KW-0479">Metal-binding</keyword>
<dbReference type="RefSeq" id="WP_394834805.1">
    <property type="nucleotide sequence ID" value="NZ_CP089929.1"/>
</dbReference>
<dbReference type="InterPro" id="IPR016182">
    <property type="entry name" value="Cu_amine_oxidase_N-reg"/>
</dbReference>
<dbReference type="NCBIfam" id="NF008559">
    <property type="entry name" value="PRK11504.1"/>
    <property type="match status" value="1"/>
</dbReference>
<dbReference type="Proteomes" id="UP001374803">
    <property type="component" value="Chromosome"/>
</dbReference>
<dbReference type="InterPro" id="IPR049948">
    <property type="entry name" value="Cu_Am_ox_TPQ-bd"/>
</dbReference>
<dbReference type="InterPro" id="IPR015798">
    <property type="entry name" value="Cu_amine_oxidase_C"/>
</dbReference>
<evidence type="ECO:0000256" key="7">
    <source>
        <dbReference type="SAM" id="MobiDB-lite"/>
    </source>
</evidence>
<comment type="PTM">
    <text evidence="6">Topaquinone (TPQ) is generated by copper-dependent autoxidation of a specific tyrosyl residue.</text>
</comment>
<feature type="domain" description="Copper amine oxidase N3-terminal" evidence="9">
    <location>
        <begin position="136"/>
        <end position="231"/>
    </location>
</feature>
<comment type="similarity">
    <text evidence="1 6">Belongs to the copper/topaquinone oxidase family.</text>
</comment>
<evidence type="ECO:0000256" key="5">
    <source>
        <dbReference type="ARBA" id="ARBA00023008"/>
    </source>
</evidence>
<feature type="region of interest" description="Disordered" evidence="7">
    <location>
        <begin position="234"/>
        <end position="254"/>
    </location>
</feature>
<dbReference type="Gene3D" id="2.70.98.20">
    <property type="entry name" value="Copper amine oxidase, catalytic domain"/>
    <property type="match status" value="1"/>
</dbReference>
<evidence type="ECO:0000256" key="2">
    <source>
        <dbReference type="ARBA" id="ARBA00022723"/>
    </source>
</evidence>
<sequence>MDDDGTISRRGLFRSVAPGLLLTACASDAKEEAVVSAAAGSAVTAARHPLDPLSKEDIEATTAILQAAGRITPRTRVTPYRLLEPDKGAVLAGGPVEREIAVVLRDYERHLTVEATVSLTSGAITRLRERRDVQPAFTLEEVNAGIAATMGDSAFQRAIRARGLDPSDVVLYPWTAGYLGPEHAPGRGRFLRLEAALRKKPNDNFYAHPIEGVVSTIELDTLTVEIDDHGAVPVPERPSEYTPEGIRDPSNVPSFPAGVRRDVVPLAITQPAGPGFDIDGHMVRWQKWRVRVGFSAREGIVLHQVEYDDRGRVRPILYRAALSEMYVPYGDASPSHNFKNVFDAGEVGIGVSANSLMAGCDCLGEIRHFDAFVNDGAGGVVTLKNAICLHEEDVGVLWKHVEFNPDGSPRTEIRRSRRLVISSISTVGNYEYAFYWHFYQDGTIQFEVKLTGIMAPAAIALGQTPISGNLVGPGVYGPNHQHYFNVRMDMMVDGVNNSVAEVNSEPIRRGTSNPRGNAWVAKATMLRSEQEAQRTIEPRTARYWKVMNTSSRAAYKLAPGPNVFPMFLEGSPQWHRGGFAHNHFWATAYDRDEMYAAGTYPNQQLNPGGLPSYVQKNRPLVDADLVIWYTFGTHHEVRPEDWPVMPVECAGFSLKPAGFFDGNPALDVPAPECHSH</sequence>
<name>A0ABZ2L2T2_9BACT</name>
<dbReference type="PANTHER" id="PTHR10638:SF41">
    <property type="entry name" value="AMINE OXIDASE"/>
    <property type="match status" value="1"/>
</dbReference>
<reference evidence="11" key="1">
    <citation type="submission" date="2021-12" db="EMBL/GenBank/DDBJ databases">
        <title>Discovery of the Pendulisporaceae a myxobacterial family with distinct sporulation behavior and unique specialized metabolism.</title>
        <authorList>
            <person name="Garcia R."/>
            <person name="Popoff A."/>
            <person name="Bader C.D."/>
            <person name="Loehr J."/>
            <person name="Walesch S."/>
            <person name="Walt C."/>
            <person name="Boldt J."/>
            <person name="Bunk B."/>
            <person name="Haeckl F.J.F.P.J."/>
            <person name="Gunesch A.P."/>
            <person name="Birkelbach J."/>
            <person name="Nuebel U."/>
            <person name="Pietschmann T."/>
            <person name="Bach T."/>
            <person name="Mueller R."/>
        </authorList>
    </citation>
    <scope>NUCLEOTIDE SEQUENCE</scope>
    <source>
        <strain evidence="11">MSr11367</strain>
    </source>
</reference>
<dbReference type="InterPro" id="IPR015802">
    <property type="entry name" value="Cu_amine_oxidase_N3"/>
</dbReference>
<keyword evidence="5 6" id="KW-0186">Copper</keyword>
<proteinExistence type="inferred from homology"/>
<evidence type="ECO:0000313" key="11">
    <source>
        <dbReference type="EMBL" id="WXB05163.1"/>
    </source>
</evidence>
<protein>
    <recommendedName>
        <fullName evidence="6">Amine oxidase</fullName>
        <ecNumber evidence="6">1.4.3.-</ecNumber>
    </recommendedName>
</protein>
<dbReference type="PROSITE" id="PS01164">
    <property type="entry name" value="COPPER_AMINE_OXID_1"/>
    <property type="match status" value="1"/>
</dbReference>
<dbReference type="InterPro" id="IPR054157">
    <property type="entry name" value="AGAO-like_N2"/>
</dbReference>